<name>A0A7U4LEC6_9SPHN</name>
<evidence type="ECO:0000313" key="3">
    <source>
        <dbReference type="EMBL" id="AJP71255.1"/>
    </source>
</evidence>
<dbReference type="Proteomes" id="UP000032300">
    <property type="component" value="Chromosome"/>
</dbReference>
<feature type="signal peptide" evidence="2">
    <location>
        <begin position="1"/>
        <end position="24"/>
    </location>
</feature>
<dbReference type="RefSeq" id="WP_044330743.1">
    <property type="nucleotide sequence ID" value="NZ_CP010836.1"/>
</dbReference>
<organism evidence="3 4">
    <name type="scientific">Sphingomonas hengshuiensis</name>
    <dbReference type="NCBI Taxonomy" id="1609977"/>
    <lineage>
        <taxon>Bacteria</taxon>
        <taxon>Pseudomonadati</taxon>
        <taxon>Pseudomonadota</taxon>
        <taxon>Alphaproteobacteria</taxon>
        <taxon>Sphingomonadales</taxon>
        <taxon>Sphingomonadaceae</taxon>
        <taxon>Sphingomonas</taxon>
    </lineage>
</organism>
<keyword evidence="4" id="KW-1185">Reference proteome</keyword>
<dbReference type="EMBL" id="CP010836">
    <property type="protein sequence ID" value="AJP71255.1"/>
    <property type="molecule type" value="Genomic_DNA"/>
</dbReference>
<reference evidence="3 4" key="1">
    <citation type="journal article" date="2015" name="Int. J. Syst. Evol. Microbiol.">
        <title>Sphingomonas hengshuiensis sp. nov., isolated from lake wetland.</title>
        <authorList>
            <person name="Wei S."/>
            <person name="Wang T."/>
            <person name="Liu H."/>
            <person name="Zhang C."/>
            <person name="Guo J."/>
            <person name="Wang Q."/>
            <person name="Liang K."/>
            <person name="Zhang Z."/>
        </authorList>
    </citation>
    <scope>NUCLEOTIDE SEQUENCE [LARGE SCALE GENOMIC DNA]</scope>
    <source>
        <strain evidence="3 4">WHSC-8</strain>
    </source>
</reference>
<protein>
    <submittedName>
        <fullName evidence="3">Uncharacterized protein</fullName>
    </submittedName>
</protein>
<sequence>MKTTLTLGAAFCALALAGCNQTPAENLADRVEDAADTRADAMENQAEALKDGAEQVRETGEERADAITAADRNVAATMTEERRDAVVANEAPAVR</sequence>
<dbReference type="OrthoDB" id="7580075at2"/>
<evidence type="ECO:0000256" key="1">
    <source>
        <dbReference type="SAM" id="Coils"/>
    </source>
</evidence>
<gene>
    <name evidence="3" type="ORF">TS85_04720</name>
</gene>
<keyword evidence="1" id="KW-0175">Coiled coil</keyword>
<dbReference type="KEGG" id="sphi:TS85_04720"/>
<feature type="chain" id="PRO_5030725596" evidence="2">
    <location>
        <begin position="25"/>
        <end position="95"/>
    </location>
</feature>
<evidence type="ECO:0000256" key="2">
    <source>
        <dbReference type="SAM" id="SignalP"/>
    </source>
</evidence>
<keyword evidence="2" id="KW-0732">Signal</keyword>
<feature type="coiled-coil region" evidence="1">
    <location>
        <begin position="24"/>
        <end position="59"/>
    </location>
</feature>
<dbReference type="AlphaFoldDB" id="A0A7U4LEC6"/>
<proteinExistence type="predicted"/>
<evidence type="ECO:0000313" key="4">
    <source>
        <dbReference type="Proteomes" id="UP000032300"/>
    </source>
</evidence>
<dbReference type="PROSITE" id="PS51257">
    <property type="entry name" value="PROKAR_LIPOPROTEIN"/>
    <property type="match status" value="1"/>
</dbReference>
<accession>A0A7U4LEC6</accession>
<reference evidence="3 4" key="2">
    <citation type="submission" date="2015-02" db="EMBL/GenBank/DDBJ databases">
        <title>The complete genome of Sphingomonas hengshuiensis sp. WHSC-8 isolated from soil of Hengshui Lake.</title>
        <authorList>
            <person name="Wei S."/>
            <person name="Guo J."/>
            <person name="Su C."/>
            <person name="Wu R."/>
            <person name="Zhang Z."/>
            <person name="Liang K."/>
            <person name="Li H."/>
            <person name="Wang T."/>
            <person name="Liu H."/>
            <person name="Zhang C."/>
            <person name="Li Z."/>
            <person name="Wang Q."/>
            <person name="Meng J."/>
        </authorList>
    </citation>
    <scope>NUCLEOTIDE SEQUENCE [LARGE SCALE GENOMIC DNA]</scope>
    <source>
        <strain evidence="3 4">WHSC-8</strain>
    </source>
</reference>